<evidence type="ECO:0000313" key="1">
    <source>
        <dbReference type="EMBL" id="QJA58527.1"/>
    </source>
</evidence>
<gene>
    <name evidence="1" type="ORF">MM415B01439_0004</name>
</gene>
<accession>A0A6M3IN77</accession>
<sequence>MTEREKRARRQARKFKEQLNQTTLILHGMDEEQAIDYLNHKDAIIANHCFYTVFGHNIPAKYR</sequence>
<dbReference type="EMBL" id="MT141328">
    <property type="protein sequence ID" value="QJA58527.1"/>
    <property type="molecule type" value="Genomic_DNA"/>
</dbReference>
<protein>
    <submittedName>
        <fullName evidence="1">Uncharacterized protein</fullName>
    </submittedName>
</protein>
<proteinExistence type="predicted"/>
<organism evidence="1">
    <name type="scientific">viral metagenome</name>
    <dbReference type="NCBI Taxonomy" id="1070528"/>
    <lineage>
        <taxon>unclassified sequences</taxon>
        <taxon>metagenomes</taxon>
        <taxon>organismal metagenomes</taxon>
    </lineage>
</organism>
<name>A0A6M3IN77_9ZZZZ</name>
<dbReference type="AlphaFoldDB" id="A0A6M3IN77"/>
<reference evidence="1" key="1">
    <citation type="submission" date="2020-03" db="EMBL/GenBank/DDBJ databases">
        <title>The deep terrestrial virosphere.</title>
        <authorList>
            <person name="Holmfeldt K."/>
            <person name="Nilsson E."/>
            <person name="Simone D."/>
            <person name="Lopez-Fernandez M."/>
            <person name="Wu X."/>
            <person name="de Brujin I."/>
            <person name="Lundin D."/>
            <person name="Andersson A."/>
            <person name="Bertilsson S."/>
            <person name="Dopson M."/>
        </authorList>
    </citation>
    <scope>NUCLEOTIDE SEQUENCE</scope>
    <source>
        <strain evidence="1">MM415B01439</strain>
    </source>
</reference>